<dbReference type="InterPro" id="IPR052733">
    <property type="entry name" value="Chloroplast_QOR"/>
</dbReference>
<dbReference type="OrthoDB" id="3727682at2"/>
<name>A0A1G6QX48_9ACTN</name>
<dbReference type="SUPFAM" id="SSF50129">
    <property type="entry name" value="GroES-like"/>
    <property type="match status" value="1"/>
</dbReference>
<evidence type="ECO:0000313" key="2">
    <source>
        <dbReference type="EMBL" id="SDC96327.1"/>
    </source>
</evidence>
<dbReference type="Gene3D" id="3.90.180.10">
    <property type="entry name" value="Medium-chain alcohol dehydrogenases, catalytic domain"/>
    <property type="match status" value="1"/>
</dbReference>
<dbReference type="RefSeq" id="WP_091027229.1">
    <property type="nucleotide sequence ID" value="NZ_FNAD01000001.1"/>
</dbReference>
<dbReference type="PANTHER" id="PTHR44013:SF1">
    <property type="entry name" value="ZINC-TYPE ALCOHOL DEHYDROGENASE-LIKE PROTEIN C16A3.02C"/>
    <property type="match status" value="1"/>
</dbReference>
<dbReference type="InterPro" id="IPR011032">
    <property type="entry name" value="GroES-like_sf"/>
</dbReference>
<keyword evidence="3" id="KW-1185">Reference proteome</keyword>
<feature type="domain" description="Enoyl reductase (ER)" evidence="1">
    <location>
        <begin position="10"/>
        <end position="313"/>
    </location>
</feature>
<dbReference type="Gene3D" id="3.40.50.720">
    <property type="entry name" value="NAD(P)-binding Rossmann-like Domain"/>
    <property type="match status" value="1"/>
</dbReference>
<dbReference type="Proteomes" id="UP000198949">
    <property type="component" value="Unassembled WGS sequence"/>
</dbReference>
<proteinExistence type="predicted"/>
<reference evidence="3" key="1">
    <citation type="submission" date="2016-10" db="EMBL/GenBank/DDBJ databases">
        <authorList>
            <person name="Varghese N."/>
            <person name="Submissions S."/>
        </authorList>
    </citation>
    <scope>NUCLEOTIDE SEQUENCE [LARGE SCALE GENOMIC DNA]</scope>
    <source>
        <strain evidence="3">CGMCC 4.3516</strain>
    </source>
</reference>
<sequence>MRAVIQDRYGTAEAIGVDDLPEPVPADDEILIEVKAVSLNGSDRENLAGSPFYSRLGGLRRPRNPVPGSDVAGIVVSAGRSVTEYAKGDEVYGELAGYRGGLAEYVATSPRLLARKPTGMSFMDAAAIPQAGCIAYRATRGIGPGDRVLVNGAGGAGGSLVIGLAKHYGATVTGVDRAAKADHMRHIGADDTIDFETEDWADHRDRYDRIVDLMGHRSPYRVHRALRPGGQYLMVGGRTRILLALAAAGWSAGRGKTVKVLVVPQSRADLEAVTALVTEGVVTLALDRTYSLEHAPAAFARLAAEDHQGKIVVRVP</sequence>
<dbReference type="PANTHER" id="PTHR44013">
    <property type="entry name" value="ZINC-TYPE ALCOHOL DEHYDROGENASE-LIKE PROTEIN C16A3.02C"/>
    <property type="match status" value="1"/>
</dbReference>
<gene>
    <name evidence="2" type="ORF">SAMN05216270_101139</name>
</gene>
<dbReference type="EMBL" id="FNAD01000001">
    <property type="protein sequence ID" value="SDC96327.1"/>
    <property type="molecule type" value="Genomic_DNA"/>
</dbReference>
<dbReference type="GO" id="GO:0016491">
    <property type="term" value="F:oxidoreductase activity"/>
    <property type="evidence" value="ECO:0007669"/>
    <property type="project" value="InterPro"/>
</dbReference>
<organism evidence="2 3">
    <name type="scientific">Glycomyces harbinensis</name>
    <dbReference type="NCBI Taxonomy" id="58114"/>
    <lineage>
        <taxon>Bacteria</taxon>
        <taxon>Bacillati</taxon>
        <taxon>Actinomycetota</taxon>
        <taxon>Actinomycetes</taxon>
        <taxon>Glycomycetales</taxon>
        <taxon>Glycomycetaceae</taxon>
        <taxon>Glycomyces</taxon>
    </lineage>
</organism>
<dbReference type="InterPro" id="IPR013154">
    <property type="entry name" value="ADH-like_N"/>
</dbReference>
<evidence type="ECO:0000259" key="1">
    <source>
        <dbReference type="SMART" id="SM00829"/>
    </source>
</evidence>
<dbReference type="InterPro" id="IPR020843">
    <property type="entry name" value="ER"/>
</dbReference>
<dbReference type="Pfam" id="PF13602">
    <property type="entry name" value="ADH_zinc_N_2"/>
    <property type="match status" value="1"/>
</dbReference>
<accession>A0A1G6QX48</accession>
<dbReference type="InterPro" id="IPR036291">
    <property type="entry name" value="NAD(P)-bd_dom_sf"/>
</dbReference>
<dbReference type="Pfam" id="PF08240">
    <property type="entry name" value="ADH_N"/>
    <property type="match status" value="1"/>
</dbReference>
<dbReference type="CDD" id="cd08267">
    <property type="entry name" value="MDR1"/>
    <property type="match status" value="1"/>
</dbReference>
<dbReference type="AlphaFoldDB" id="A0A1G6QX48"/>
<dbReference type="SUPFAM" id="SSF51735">
    <property type="entry name" value="NAD(P)-binding Rossmann-fold domains"/>
    <property type="match status" value="1"/>
</dbReference>
<dbReference type="STRING" id="58114.SAMN05216270_101139"/>
<dbReference type="SMART" id="SM00829">
    <property type="entry name" value="PKS_ER"/>
    <property type="match status" value="1"/>
</dbReference>
<evidence type="ECO:0000313" key="3">
    <source>
        <dbReference type="Proteomes" id="UP000198949"/>
    </source>
</evidence>
<protein>
    <submittedName>
        <fullName evidence="2">NADPH:quinone reductase</fullName>
    </submittedName>
</protein>